<dbReference type="GO" id="GO:0003824">
    <property type="term" value="F:catalytic activity"/>
    <property type="evidence" value="ECO:0007669"/>
    <property type="project" value="InterPro"/>
</dbReference>
<dbReference type="SUPFAM" id="SSF74650">
    <property type="entry name" value="Galactose mutarotase-like"/>
    <property type="match status" value="1"/>
</dbReference>
<evidence type="ECO:0000259" key="8">
    <source>
        <dbReference type="Pfam" id="PF04349"/>
    </source>
</evidence>
<reference evidence="9 10" key="1">
    <citation type="submission" date="2019-08" db="EMBL/GenBank/DDBJ databases">
        <title>Draft Genome Sequence of Halomonas eurihalina Isolated from Preserved Hide-surface.</title>
        <authorList>
            <person name="Hussain S.A."/>
            <person name="Xu A."/>
            <person name="Sarker M."/>
            <person name="Sommers C."/>
        </authorList>
    </citation>
    <scope>NUCLEOTIDE SEQUENCE [LARGE SCALE GENOMIC DNA]</scope>
    <source>
        <strain evidence="9 10">MS1</strain>
    </source>
</reference>
<dbReference type="GO" id="GO:0030246">
    <property type="term" value="F:carbohydrate binding"/>
    <property type="evidence" value="ECO:0007669"/>
    <property type="project" value="InterPro"/>
</dbReference>
<dbReference type="Gene3D" id="2.70.98.10">
    <property type="match status" value="1"/>
</dbReference>
<feature type="domain" description="Glucan biosynthesis periplasmic MdoG C-terminal" evidence="8">
    <location>
        <begin position="35"/>
        <end position="514"/>
    </location>
</feature>
<evidence type="ECO:0000256" key="1">
    <source>
        <dbReference type="ARBA" id="ARBA00004418"/>
    </source>
</evidence>
<evidence type="ECO:0000256" key="5">
    <source>
        <dbReference type="ARBA" id="ARBA00022729"/>
    </source>
</evidence>
<keyword evidence="5 7" id="KW-0732">Signal</keyword>
<dbReference type="PANTHER" id="PTHR30504">
    <property type="entry name" value="GLUCANS BIOSYNTHESIS PROTEIN"/>
    <property type="match status" value="1"/>
</dbReference>
<dbReference type="GO" id="GO:0030288">
    <property type="term" value="C:outer membrane-bounded periplasmic space"/>
    <property type="evidence" value="ECO:0007669"/>
    <property type="project" value="TreeGrafter"/>
</dbReference>
<keyword evidence="6" id="KW-0574">Periplasm</keyword>
<dbReference type="Pfam" id="PF04349">
    <property type="entry name" value="MdoG"/>
    <property type="match status" value="1"/>
</dbReference>
<dbReference type="Gene3D" id="2.60.40.10">
    <property type="entry name" value="Immunoglobulins"/>
    <property type="match status" value="1"/>
</dbReference>
<evidence type="ECO:0000256" key="3">
    <source>
        <dbReference type="ARBA" id="ARBA00009284"/>
    </source>
</evidence>
<dbReference type="GO" id="GO:0051274">
    <property type="term" value="P:beta-glucan biosynthetic process"/>
    <property type="evidence" value="ECO:0007669"/>
    <property type="project" value="TreeGrafter"/>
</dbReference>
<dbReference type="InterPro" id="IPR007444">
    <property type="entry name" value="Glucan_biosyn_MdoG_C"/>
</dbReference>
<evidence type="ECO:0000313" key="9">
    <source>
        <dbReference type="EMBL" id="TZG40493.1"/>
    </source>
</evidence>
<dbReference type="InterPro" id="IPR011013">
    <property type="entry name" value="Gal_mutarotase_sf_dom"/>
</dbReference>
<evidence type="ECO:0000256" key="6">
    <source>
        <dbReference type="ARBA" id="ARBA00022764"/>
    </source>
</evidence>
<dbReference type="UniPathway" id="UPA00637"/>
<evidence type="ECO:0000256" key="7">
    <source>
        <dbReference type="SAM" id="SignalP"/>
    </source>
</evidence>
<dbReference type="InterPro" id="IPR014438">
    <property type="entry name" value="Glucan_biosyn_MdoG/MdoD"/>
</dbReference>
<name>A0A5D9DAI5_HALER</name>
<protein>
    <recommendedName>
        <fullName evidence="4">Glucans biosynthesis protein G</fullName>
    </recommendedName>
</protein>
<feature type="chain" id="PRO_5022767203" description="Glucans biosynthesis protein G" evidence="7">
    <location>
        <begin position="23"/>
        <end position="520"/>
    </location>
</feature>
<dbReference type="InterPro" id="IPR014756">
    <property type="entry name" value="Ig_E-set"/>
</dbReference>
<dbReference type="Proteomes" id="UP000324260">
    <property type="component" value="Unassembled WGS sequence"/>
</dbReference>
<dbReference type="InterPro" id="IPR014718">
    <property type="entry name" value="GH-type_carb-bd"/>
</dbReference>
<proteinExistence type="inferred from homology"/>
<accession>A0A5D9DAI5</accession>
<dbReference type="SUPFAM" id="SSF81296">
    <property type="entry name" value="E set domains"/>
    <property type="match status" value="1"/>
</dbReference>
<dbReference type="EMBL" id="VTPU01000004">
    <property type="protein sequence ID" value="TZG40493.1"/>
    <property type="molecule type" value="Genomic_DNA"/>
</dbReference>
<dbReference type="AlphaFoldDB" id="A0A5D9DAI5"/>
<dbReference type="OrthoDB" id="335750at2"/>
<gene>
    <name evidence="9" type="ORF">FZZ93_05455</name>
</gene>
<sequence>METCDMTLLTRLLAFALGSVVAMDAAGASSNEALYDTITERAERLAGESYDDAAPEIPAALTELDYDQYRQIRFLPEHAIWRDQGLFEVQLFHPGFLYDRPIDLNLVNADGEVRHLPFDTSHFRYDDDAADLADLELGDLGYAGFRLHYPLNSGEYRDEFMVFLGASYFRMIGRDQGYGLSTRGLAIDTAEPHGEEFPAFREFWLVKPEPDATHMTLFALLDSPSLTGAYRFDIAPGSQTVVDTEARLFAREDVTKLGVAPLTSMFMHGGIASYPADDYRLRVHDSNGLALHTGSGERIWRPLSNPEKLHLSGLQDTSPQGFGLIQRPRHFDGYLDAEARYEKRPSEWVTPLGDWGKGRLELVEIPSDSEANDNITAYWVPEQPFEAGQSRTFRYRLRTFGATPPDQQLAHVIRTRQGWGAMPGQDDPPPASQRHFIVDFQGPSLEDLRADQPVEMRLTTSHGEIVESRVQRLPDDDTWRANFRLAPEDGTPSDMRLALTLHGEPLTETWNYVWYPDERR</sequence>
<evidence type="ECO:0000256" key="2">
    <source>
        <dbReference type="ARBA" id="ARBA00005001"/>
    </source>
</evidence>
<comment type="subcellular location">
    <subcellularLocation>
        <location evidence="1">Periplasm</location>
    </subcellularLocation>
</comment>
<dbReference type="PIRSF" id="PIRSF006281">
    <property type="entry name" value="MdoG"/>
    <property type="match status" value="1"/>
</dbReference>
<comment type="similarity">
    <text evidence="3">Belongs to the OpgD/OpgG family.</text>
</comment>
<evidence type="ECO:0000313" key="10">
    <source>
        <dbReference type="Proteomes" id="UP000324260"/>
    </source>
</evidence>
<comment type="pathway">
    <text evidence="2">Glycan metabolism; osmoregulated periplasmic glucan (OPG) biosynthesis.</text>
</comment>
<comment type="caution">
    <text evidence="9">The sequence shown here is derived from an EMBL/GenBank/DDBJ whole genome shotgun (WGS) entry which is preliminary data.</text>
</comment>
<dbReference type="InterPro" id="IPR013783">
    <property type="entry name" value="Ig-like_fold"/>
</dbReference>
<feature type="signal peptide" evidence="7">
    <location>
        <begin position="1"/>
        <end position="22"/>
    </location>
</feature>
<evidence type="ECO:0000256" key="4">
    <source>
        <dbReference type="ARBA" id="ARBA00015376"/>
    </source>
</evidence>
<organism evidence="9 10">
    <name type="scientific">Halomonas eurihalina</name>
    <dbReference type="NCBI Taxonomy" id="42566"/>
    <lineage>
        <taxon>Bacteria</taxon>
        <taxon>Pseudomonadati</taxon>
        <taxon>Pseudomonadota</taxon>
        <taxon>Gammaproteobacteria</taxon>
        <taxon>Oceanospirillales</taxon>
        <taxon>Halomonadaceae</taxon>
        <taxon>Halomonas</taxon>
    </lineage>
</organism>
<dbReference type="FunFam" id="2.70.98.10:FF:000001">
    <property type="entry name" value="Glucans biosynthesis protein G"/>
    <property type="match status" value="1"/>
</dbReference>
<keyword evidence="10" id="KW-1185">Reference proteome</keyword>
<dbReference type="PANTHER" id="PTHR30504:SF4">
    <property type="entry name" value="GLUCANS BIOSYNTHESIS PROTEIN G"/>
    <property type="match status" value="1"/>
</dbReference>